<dbReference type="Proteomes" id="UP000321085">
    <property type="component" value="Unassembled WGS sequence"/>
</dbReference>
<protein>
    <submittedName>
        <fullName evidence="6">Transcriptional regulator</fullName>
    </submittedName>
</protein>
<dbReference type="CDD" id="cd05466">
    <property type="entry name" value="PBP2_LTTR_substrate"/>
    <property type="match status" value="1"/>
</dbReference>
<dbReference type="InterPro" id="IPR000847">
    <property type="entry name" value="LysR_HTH_N"/>
</dbReference>
<keyword evidence="2" id="KW-0805">Transcription regulation</keyword>
<dbReference type="PANTHER" id="PTHR30346:SF28">
    <property type="entry name" value="HTH-TYPE TRANSCRIPTIONAL REGULATOR CYNR"/>
    <property type="match status" value="1"/>
</dbReference>
<keyword evidence="3" id="KW-0238">DNA-binding</keyword>
<sequence>MEMHQIRYFLAVCEELNFTRAAERCNVAQPSLTRAIKLLEEELGGQLFHRERTNTHLSELGRMVKPHLEEVYAQAQEAKRQALDFTKLKKTGLRLGVMCTIQPDELIDLVSGLQLRHPGIELEVVDASASQLENRLLNGDLEVAIYCIPGQEPDERLHYMPLFREQFMIVMSPDHPLAQRNTIRPSDLTGDRYLNRVNCEFFCYAGALWREHGFEGCETVYRSERDDWILAMIAAGLGFGFMTQSCAKHPMVVCRPMVDPEFWREVNLVTVRGRPHSPAVGALVKEAMRARWLGQPAIAASVEKKRIAVEQPPLELAE</sequence>
<evidence type="ECO:0000259" key="5">
    <source>
        <dbReference type="PROSITE" id="PS50931"/>
    </source>
</evidence>
<dbReference type="RefSeq" id="WP_147021936.1">
    <property type="nucleotide sequence ID" value="NZ_BJYU01000063.1"/>
</dbReference>
<evidence type="ECO:0000313" key="6">
    <source>
        <dbReference type="EMBL" id="GEO16368.1"/>
    </source>
</evidence>
<dbReference type="GO" id="GO:0003677">
    <property type="term" value="F:DNA binding"/>
    <property type="evidence" value="ECO:0007669"/>
    <property type="project" value="UniProtKB-KW"/>
</dbReference>
<gene>
    <name evidence="6" type="ORF">MAE02_40640</name>
</gene>
<dbReference type="SUPFAM" id="SSF46785">
    <property type="entry name" value="Winged helix' DNA-binding domain"/>
    <property type="match status" value="1"/>
</dbReference>
<dbReference type="PROSITE" id="PS50931">
    <property type="entry name" value="HTH_LYSR"/>
    <property type="match status" value="1"/>
</dbReference>
<dbReference type="InterPro" id="IPR036390">
    <property type="entry name" value="WH_DNA-bd_sf"/>
</dbReference>
<keyword evidence="7" id="KW-1185">Reference proteome</keyword>
<proteinExistence type="inferred from homology"/>
<dbReference type="Gene3D" id="1.10.10.10">
    <property type="entry name" value="Winged helix-like DNA-binding domain superfamily/Winged helix DNA-binding domain"/>
    <property type="match status" value="1"/>
</dbReference>
<accession>A0A512BWN4</accession>
<dbReference type="SUPFAM" id="SSF53850">
    <property type="entry name" value="Periplasmic binding protein-like II"/>
    <property type="match status" value="1"/>
</dbReference>
<dbReference type="InterPro" id="IPR005119">
    <property type="entry name" value="LysR_subst-bd"/>
</dbReference>
<dbReference type="FunFam" id="1.10.10.10:FF:000001">
    <property type="entry name" value="LysR family transcriptional regulator"/>
    <property type="match status" value="1"/>
</dbReference>
<feature type="domain" description="HTH lysR-type" evidence="5">
    <location>
        <begin position="1"/>
        <end position="58"/>
    </location>
</feature>
<reference evidence="6 7" key="1">
    <citation type="submission" date="2019-07" db="EMBL/GenBank/DDBJ databases">
        <title>Whole genome shotgun sequence of Microvirga aerophila NBRC 106136.</title>
        <authorList>
            <person name="Hosoyama A."/>
            <person name="Uohara A."/>
            <person name="Ohji S."/>
            <person name="Ichikawa N."/>
        </authorList>
    </citation>
    <scope>NUCLEOTIDE SEQUENCE [LARGE SCALE GENOMIC DNA]</scope>
    <source>
        <strain evidence="6 7">NBRC 106136</strain>
    </source>
</reference>
<dbReference type="PANTHER" id="PTHR30346">
    <property type="entry name" value="TRANSCRIPTIONAL DUAL REGULATOR HCAR-RELATED"/>
    <property type="match status" value="1"/>
</dbReference>
<comment type="similarity">
    <text evidence="1">Belongs to the LysR transcriptional regulatory family.</text>
</comment>
<dbReference type="Gene3D" id="3.40.190.10">
    <property type="entry name" value="Periplasmic binding protein-like II"/>
    <property type="match status" value="2"/>
</dbReference>
<evidence type="ECO:0000256" key="4">
    <source>
        <dbReference type="ARBA" id="ARBA00023163"/>
    </source>
</evidence>
<comment type="caution">
    <text evidence="6">The sequence shown here is derived from an EMBL/GenBank/DDBJ whole genome shotgun (WGS) entry which is preliminary data.</text>
</comment>
<evidence type="ECO:0000313" key="7">
    <source>
        <dbReference type="Proteomes" id="UP000321085"/>
    </source>
</evidence>
<dbReference type="Pfam" id="PF03466">
    <property type="entry name" value="LysR_substrate"/>
    <property type="match status" value="1"/>
</dbReference>
<name>A0A512BWN4_9HYPH</name>
<evidence type="ECO:0000256" key="2">
    <source>
        <dbReference type="ARBA" id="ARBA00023015"/>
    </source>
</evidence>
<organism evidence="6 7">
    <name type="scientific">Microvirga aerophila</name>
    <dbReference type="NCBI Taxonomy" id="670291"/>
    <lineage>
        <taxon>Bacteria</taxon>
        <taxon>Pseudomonadati</taxon>
        <taxon>Pseudomonadota</taxon>
        <taxon>Alphaproteobacteria</taxon>
        <taxon>Hyphomicrobiales</taxon>
        <taxon>Methylobacteriaceae</taxon>
        <taxon>Microvirga</taxon>
    </lineage>
</organism>
<dbReference type="PRINTS" id="PR00039">
    <property type="entry name" value="HTHLYSR"/>
</dbReference>
<dbReference type="GO" id="GO:0032993">
    <property type="term" value="C:protein-DNA complex"/>
    <property type="evidence" value="ECO:0007669"/>
    <property type="project" value="TreeGrafter"/>
</dbReference>
<evidence type="ECO:0000256" key="3">
    <source>
        <dbReference type="ARBA" id="ARBA00023125"/>
    </source>
</evidence>
<dbReference type="InterPro" id="IPR036388">
    <property type="entry name" value="WH-like_DNA-bd_sf"/>
</dbReference>
<evidence type="ECO:0000256" key="1">
    <source>
        <dbReference type="ARBA" id="ARBA00009437"/>
    </source>
</evidence>
<dbReference type="AlphaFoldDB" id="A0A512BWN4"/>
<dbReference type="EMBL" id="BJYU01000063">
    <property type="protein sequence ID" value="GEO16368.1"/>
    <property type="molecule type" value="Genomic_DNA"/>
</dbReference>
<keyword evidence="4" id="KW-0804">Transcription</keyword>
<dbReference type="Pfam" id="PF00126">
    <property type="entry name" value="HTH_1"/>
    <property type="match status" value="1"/>
</dbReference>
<dbReference type="GO" id="GO:0003700">
    <property type="term" value="F:DNA-binding transcription factor activity"/>
    <property type="evidence" value="ECO:0007669"/>
    <property type="project" value="InterPro"/>
</dbReference>